<reference evidence="2" key="1">
    <citation type="submission" date="2022-11" db="UniProtKB">
        <authorList>
            <consortium name="WormBaseParasite"/>
        </authorList>
    </citation>
    <scope>IDENTIFICATION</scope>
</reference>
<sequence length="384" mass="44974">MSKNEIVLPCLSEFPDISLSSLTNFEFSDSDIENPEILKSVAENYASTSISDPKKDEFICEDDFGQPVTPTTEVEIDWSQFGINLKHFSTPMRIGVDERRKHYPPELKHRDPYILYRRFRRALHEATETNYYKKLDNPYAFEMFVEFRHSEKLMFERLSKRVAEESERIEIREMLTIERIKERFEMEKEKILKAKELAVKELAQKMLTENDDERKQLEAELNVMGEDGEVPLNFMYVPNRKQLRRRTGHNDPSNDHPEKIDNYVPIYQVHWIDHKDIAGDLEIFDSVLKSHEKPAEDRHYSVSVHEGRLILDGKAFSFNRSHNQIIYIKSRSFGRFPAIILSLSESSGCLTVRSTIKGDPRHITITFNDLENGRVKLAKKPFVS</sequence>
<evidence type="ECO:0000313" key="2">
    <source>
        <dbReference type="WBParaSite" id="JU765_v2.g5701.t2"/>
    </source>
</evidence>
<proteinExistence type="predicted"/>
<protein>
    <submittedName>
        <fullName evidence="2">Uncharacterized protein</fullName>
    </submittedName>
</protein>
<name>A0AC34RCG2_9BILA</name>
<dbReference type="Proteomes" id="UP000887576">
    <property type="component" value="Unplaced"/>
</dbReference>
<accession>A0AC34RCG2</accession>
<evidence type="ECO:0000313" key="1">
    <source>
        <dbReference type="Proteomes" id="UP000887576"/>
    </source>
</evidence>
<dbReference type="WBParaSite" id="JU765_v2.g5701.t2">
    <property type="protein sequence ID" value="JU765_v2.g5701.t2"/>
    <property type="gene ID" value="JU765_v2.g5701"/>
</dbReference>
<organism evidence="1 2">
    <name type="scientific">Panagrolaimus sp. JU765</name>
    <dbReference type="NCBI Taxonomy" id="591449"/>
    <lineage>
        <taxon>Eukaryota</taxon>
        <taxon>Metazoa</taxon>
        <taxon>Ecdysozoa</taxon>
        <taxon>Nematoda</taxon>
        <taxon>Chromadorea</taxon>
        <taxon>Rhabditida</taxon>
        <taxon>Tylenchina</taxon>
        <taxon>Panagrolaimomorpha</taxon>
        <taxon>Panagrolaimoidea</taxon>
        <taxon>Panagrolaimidae</taxon>
        <taxon>Panagrolaimus</taxon>
    </lineage>
</organism>